<dbReference type="CDD" id="cd06225">
    <property type="entry name" value="HAMP"/>
    <property type="match status" value="1"/>
</dbReference>
<evidence type="ECO:0000256" key="2">
    <source>
        <dbReference type="SAM" id="Phobius"/>
    </source>
</evidence>
<keyword evidence="2" id="KW-0472">Membrane</keyword>
<protein>
    <recommendedName>
        <fullName evidence="3">HAMP domain-containing protein</fullName>
    </recommendedName>
</protein>
<dbReference type="KEGG" id="dsw:QR90_11435"/>
<evidence type="ECO:0000259" key="3">
    <source>
        <dbReference type="PROSITE" id="PS50885"/>
    </source>
</evidence>
<dbReference type="Pfam" id="PF00672">
    <property type="entry name" value="HAMP"/>
    <property type="match status" value="1"/>
</dbReference>
<reference evidence="5" key="1">
    <citation type="submission" date="2014-11" db="EMBL/GenBank/DDBJ databases">
        <title>Hymenobacter sp. DG25B genome submission.</title>
        <authorList>
            <person name="Jung H.-Y."/>
            <person name="Kim M.K."/>
            <person name="Srinivasan S."/>
            <person name="Lim S."/>
        </authorList>
    </citation>
    <scope>NUCLEOTIDE SEQUENCE [LARGE SCALE GENOMIC DNA]</scope>
    <source>
        <strain evidence="5">DY59</strain>
    </source>
</reference>
<dbReference type="AlphaFoldDB" id="A0A0A7KHJ2"/>
<organism evidence="4 5">
    <name type="scientific">Deinococcus radiopugnans</name>
    <dbReference type="NCBI Taxonomy" id="57497"/>
    <lineage>
        <taxon>Bacteria</taxon>
        <taxon>Thermotogati</taxon>
        <taxon>Deinococcota</taxon>
        <taxon>Deinococci</taxon>
        <taxon>Deinococcales</taxon>
        <taxon>Deinococcaceae</taxon>
        <taxon>Deinococcus</taxon>
    </lineage>
</organism>
<feature type="domain" description="HAMP" evidence="3">
    <location>
        <begin position="431"/>
        <end position="483"/>
    </location>
</feature>
<dbReference type="RefSeq" id="WP_039684660.1">
    <property type="nucleotide sequence ID" value="NZ_CP010028.1"/>
</dbReference>
<accession>A0A0A7KHJ2</accession>
<dbReference type="Gene3D" id="6.10.340.10">
    <property type="match status" value="1"/>
</dbReference>
<keyword evidence="1" id="KW-0175">Coiled coil</keyword>
<evidence type="ECO:0000256" key="1">
    <source>
        <dbReference type="SAM" id="Coils"/>
    </source>
</evidence>
<dbReference type="InterPro" id="IPR003660">
    <property type="entry name" value="HAMP_dom"/>
</dbReference>
<keyword evidence="2" id="KW-1133">Transmembrane helix</keyword>
<gene>
    <name evidence="4" type="ORF">QR90_11435</name>
</gene>
<dbReference type="SUPFAM" id="SSF158472">
    <property type="entry name" value="HAMP domain-like"/>
    <property type="match status" value="1"/>
</dbReference>
<dbReference type="Proteomes" id="UP000030634">
    <property type="component" value="Chromosome"/>
</dbReference>
<dbReference type="STRING" id="1182571.QR90_11435"/>
<keyword evidence="2" id="KW-0812">Transmembrane</keyword>
<feature type="transmembrane region" description="Helical" evidence="2">
    <location>
        <begin position="403"/>
        <end position="425"/>
    </location>
</feature>
<sequence length="491" mass="50348">MKYTVTIQQPVQDERRRGLEQQLTERFNLNAEQAARLAGRRTGRLMKPTSRSRAELLLDVFQLGGAAVALEEVPEETRMMQEPFQGLAPSAAASAFGRSEAPDEAFLAPLQPAPAWPAPMEEASAEPVSVAVPSSFGAPPVAFTSGGAALSGGGSAVAVPTAVAATADPFAGPPADVWSDFTGSLTMTDAVPAVPAGGVDQPSTAVVPVVIPAVTADAGPTLPRRSLTRLLALNTLAPLALSSVAALGLLTLTLPAVQRQAAQSQAQTLAAAVGAGLGGGAQPNSQQPSSPQLSGQQLGAQLGAVVATPGVAFVRAELPGGPAILRAQDADVGRQSRELSAWLGRHPKGGSLKLGGSEFMVAQAVFRTTAAGKAELLPAGAATDAGVLRRVAVGVPAAQAGSVLTTALLLVLLAALLGLFLASLLTRRSTRQITGPIDRLVKAADAISMGDLSRPVQAHQNDEIGDLAQALERMRQSLEAAMERLRRRRKG</sequence>
<evidence type="ECO:0000313" key="5">
    <source>
        <dbReference type="Proteomes" id="UP000030634"/>
    </source>
</evidence>
<dbReference type="PANTHER" id="PTHR32089:SF112">
    <property type="entry name" value="LYSOZYME-LIKE PROTEIN-RELATED"/>
    <property type="match status" value="1"/>
</dbReference>
<dbReference type="HOGENOM" id="CLU_506912_0_0_0"/>
<dbReference type="GO" id="GO:0007165">
    <property type="term" value="P:signal transduction"/>
    <property type="evidence" value="ECO:0007669"/>
    <property type="project" value="InterPro"/>
</dbReference>
<evidence type="ECO:0000313" key="4">
    <source>
        <dbReference type="EMBL" id="AIZ45560.1"/>
    </source>
</evidence>
<name>A0A0A7KHJ2_9DEIO</name>
<proteinExistence type="predicted"/>
<dbReference type="PANTHER" id="PTHR32089">
    <property type="entry name" value="METHYL-ACCEPTING CHEMOTAXIS PROTEIN MCPB"/>
    <property type="match status" value="1"/>
</dbReference>
<dbReference type="PROSITE" id="PS50885">
    <property type="entry name" value="HAMP"/>
    <property type="match status" value="1"/>
</dbReference>
<feature type="coiled-coil region" evidence="1">
    <location>
        <begin position="461"/>
        <end position="488"/>
    </location>
</feature>
<dbReference type="GO" id="GO:0016020">
    <property type="term" value="C:membrane"/>
    <property type="evidence" value="ECO:0007669"/>
    <property type="project" value="InterPro"/>
</dbReference>
<dbReference type="EMBL" id="CP010028">
    <property type="protein sequence ID" value="AIZ45560.1"/>
    <property type="molecule type" value="Genomic_DNA"/>
</dbReference>
<dbReference type="SMART" id="SM00304">
    <property type="entry name" value="HAMP"/>
    <property type="match status" value="1"/>
</dbReference>